<evidence type="ECO:0000313" key="3">
    <source>
        <dbReference type="Proteomes" id="UP000521017"/>
    </source>
</evidence>
<dbReference type="Gene3D" id="1.25.40.10">
    <property type="entry name" value="Tetratricopeptide repeat domain"/>
    <property type="match status" value="1"/>
</dbReference>
<dbReference type="SUPFAM" id="SSF48452">
    <property type="entry name" value="TPR-like"/>
    <property type="match status" value="1"/>
</dbReference>
<name>A0A7X0MKE5_9SPHI</name>
<dbReference type="SMART" id="SM00609">
    <property type="entry name" value="VIT"/>
    <property type="match status" value="1"/>
</dbReference>
<dbReference type="InterPro" id="IPR011990">
    <property type="entry name" value="TPR-like_helical_dom_sf"/>
</dbReference>
<dbReference type="Pfam" id="PF08487">
    <property type="entry name" value="VIT"/>
    <property type="match status" value="1"/>
</dbReference>
<dbReference type="PROSITE" id="PS51468">
    <property type="entry name" value="VIT"/>
    <property type="match status" value="1"/>
</dbReference>
<dbReference type="Gene3D" id="2.60.120.380">
    <property type="match status" value="1"/>
</dbReference>
<gene>
    <name evidence="2" type="ORF">HDF25_004153</name>
</gene>
<dbReference type="PANTHER" id="PTHR45737:SF6">
    <property type="entry name" value="VON WILLEBRAND FACTOR A DOMAIN-CONTAINING PROTEIN 5A"/>
    <property type="match status" value="1"/>
</dbReference>
<organism evidence="2 3">
    <name type="scientific">Pedobacter cryoconitis</name>
    <dbReference type="NCBI Taxonomy" id="188932"/>
    <lineage>
        <taxon>Bacteria</taxon>
        <taxon>Pseudomonadati</taxon>
        <taxon>Bacteroidota</taxon>
        <taxon>Sphingobacteriia</taxon>
        <taxon>Sphingobacteriales</taxon>
        <taxon>Sphingobacteriaceae</taxon>
        <taxon>Pedobacter</taxon>
    </lineage>
</organism>
<evidence type="ECO:0000313" key="2">
    <source>
        <dbReference type="EMBL" id="MBB6501976.1"/>
    </source>
</evidence>
<dbReference type="PANTHER" id="PTHR45737">
    <property type="entry name" value="VON WILLEBRAND FACTOR A DOMAIN-CONTAINING PROTEIN 5A"/>
    <property type="match status" value="1"/>
</dbReference>
<dbReference type="EMBL" id="JACHCC010000011">
    <property type="protein sequence ID" value="MBB6501976.1"/>
    <property type="molecule type" value="Genomic_DNA"/>
</dbReference>
<evidence type="ECO:0000259" key="1">
    <source>
        <dbReference type="PROSITE" id="PS51468"/>
    </source>
</evidence>
<dbReference type="Pfam" id="PF09906">
    <property type="entry name" value="DUF2135"/>
    <property type="match status" value="1"/>
</dbReference>
<comment type="caution">
    <text evidence="2">The sequence shown here is derived from an EMBL/GenBank/DDBJ whole genome shotgun (WGS) entry which is preliminary data.</text>
</comment>
<dbReference type="RefSeq" id="WP_184628209.1">
    <property type="nucleotide sequence ID" value="NZ_JACHCC010000011.1"/>
</dbReference>
<protein>
    <recommendedName>
        <fullName evidence="1">VIT domain-containing protein</fullName>
    </recommendedName>
</protein>
<dbReference type="InterPro" id="IPR019220">
    <property type="entry name" value="DUF2135"/>
</dbReference>
<dbReference type="Proteomes" id="UP000521017">
    <property type="component" value="Unassembled WGS sequence"/>
</dbReference>
<dbReference type="InterPro" id="IPR013694">
    <property type="entry name" value="VIT"/>
</dbReference>
<dbReference type="AlphaFoldDB" id="A0A7X0MKE5"/>
<proteinExistence type="predicted"/>
<accession>A0A7X0MKE5</accession>
<reference evidence="2 3" key="1">
    <citation type="submission" date="2020-08" db="EMBL/GenBank/DDBJ databases">
        <title>Genomic Encyclopedia of Type Strains, Phase IV (KMG-V): Genome sequencing to study the core and pangenomes of soil and plant-associated prokaryotes.</title>
        <authorList>
            <person name="Whitman W."/>
        </authorList>
    </citation>
    <scope>NUCLEOTIDE SEQUENCE [LARGE SCALE GENOMIC DNA]</scope>
    <source>
        <strain evidence="2 3">M2T3</strain>
    </source>
</reference>
<feature type="domain" description="VIT" evidence="1">
    <location>
        <begin position="27"/>
        <end position="155"/>
    </location>
</feature>
<sequence>MKLRLISPLLILLILYAIAGYGQTPQLKVLGAKTEADQKAVSLKSLHIDVQVYGNIATTVMTMSFVNHSSRILEGELTFPMPDGVSISRYALDINGKMRTAVPVEKARATEVFESVEHRVIDPGLLEKVEGNNFRTRIYPFPAHGVRTVMISYEEELRFSEKQQLSYRLPLDYKQAIPEFSLKASVLESNQQPLLAEQPDGSFNFKNKGTTYTAEMQRKDFLPAHGLLINLPEAGTQTTALMQKAGQSFYFLANVFLKVPSRTHHWSNHIGLIWDVSLSGLQRDTAKELALLDGLIREKKDLTIELGLLNNKFSKAGVFEIRNGDWKILREKLSGLVYDGGTDYSKISSGLLKADEYLFFTDGFSGFGNSSVALTKPVYTINSALRADFNKLKEVSAKTGGGFINLNVLSAEQALHQLSREDLQFIGIKNNPQIKELYPALPVRVNGYLSIAGLASSGSEELILQFGYGREVTIERKVRLNAEEQHAGIIDVSRIWAQKKLADMDVNYEQHKEEISELGKQFGLVTRNTSLLVLESVDDYIRYGIEPPQELRVAYDQAMKHQFQIKENRKNGLMKEAIAMAAELKTWWNTVFKPAKYFPKPDVAADLERRAVTTAASSDVVRTTYAAATVRANPGSGEVLFETAIAPNALMGKVAGATVNNGYVEQKKVTIATRTEIIVPEFKSDKEYMKKLKGSVEEAYQQYLAVRKEYLTTPSFYLDVSNWFWQHQDSGRALMILSNLTELDLENAEIYKTLTYKLRETGNTEAELFTSRKVLEWRPMDAQSYRDYALALADCGYYQRALDTLYTVLNKSYSMENASRDSGIEEVVLTEMNNLINLHGIKLNTSKIAQQVKFNFPVDVRVVMNWNKKDTDIDLWVTDPNGEKCFYSHKRTLAGGRISNDITQGYGPEQFMLKKAIKGRYKIEVNYYGDRQLSISGPTTVMAEIYTHYGGRNQERKVIALQLSGEQNNGVFIGEFTF</sequence>